<protein>
    <submittedName>
        <fullName evidence="1">Uncharacterized protein</fullName>
    </submittedName>
</protein>
<sequence length="111" mass="12685">MINKNVWLLHTNENHFQLPQSYGYNIHPLRNPASFLGCFKKTPLHNSLPPSFEGFIRNKLLTFHPPLPPSSTFNDTLFPISHSGGVIRTEHPFRGYSYMFSFILPGSGTRI</sequence>
<keyword evidence="2" id="KW-1185">Reference proteome</keyword>
<organism evidence="1 2">
    <name type="scientific">Caerostris extrusa</name>
    <name type="common">Bark spider</name>
    <name type="synonym">Caerostris bankana</name>
    <dbReference type="NCBI Taxonomy" id="172846"/>
    <lineage>
        <taxon>Eukaryota</taxon>
        <taxon>Metazoa</taxon>
        <taxon>Ecdysozoa</taxon>
        <taxon>Arthropoda</taxon>
        <taxon>Chelicerata</taxon>
        <taxon>Arachnida</taxon>
        <taxon>Araneae</taxon>
        <taxon>Araneomorphae</taxon>
        <taxon>Entelegynae</taxon>
        <taxon>Araneoidea</taxon>
        <taxon>Araneidae</taxon>
        <taxon>Caerostris</taxon>
    </lineage>
</organism>
<evidence type="ECO:0000313" key="2">
    <source>
        <dbReference type="Proteomes" id="UP001054945"/>
    </source>
</evidence>
<dbReference type="AlphaFoldDB" id="A0AAV4MKU3"/>
<name>A0AAV4MKU3_CAEEX</name>
<evidence type="ECO:0000313" key="1">
    <source>
        <dbReference type="EMBL" id="GIX72988.1"/>
    </source>
</evidence>
<dbReference type="Proteomes" id="UP001054945">
    <property type="component" value="Unassembled WGS sequence"/>
</dbReference>
<reference evidence="1 2" key="1">
    <citation type="submission" date="2021-06" db="EMBL/GenBank/DDBJ databases">
        <title>Caerostris extrusa draft genome.</title>
        <authorList>
            <person name="Kono N."/>
            <person name="Arakawa K."/>
        </authorList>
    </citation>
    <scope>NUCLEOTIDE SEQUENCE [LARGE SCALE GENOMIC DNA]</scope>
</reference>
<gene>
    <name evidence="1" type="ORF">CEXT_194441</name>
</gene>
<proteinExistence type="predicted"/>
<accession>A0AAV4MKU3</accession>
<dbReference type="EMBL" id="BPLR01002363">
    <property type="protein sequence ID" value="GIX72988.1"/>
    <property type="molecule type" value="Genomic_DNA"/>
</dbReference>
<comment type="caution">
    <text evidence="1">The sequence shown here is derived from an EMBL/GenBank/DDBJ whole genome shotgun (WGS) entry which is preliminary data.</text>
</comment>